<dbReference type="Gene3D" id="1.20.140.160">
    <property type="match status" value="2"/>
</dbReference>
<dbReference type="PIRSF" id="PIRSF000770">
    <property type="entry name" value="RNA_pol_sigma-SigE/K"/>
    <property type="match status" value="1"/>
</dbReference>
<dbReference type="InterPro" id="IPR014284">
    <property type="entry name" value="RNA_pol_sigma-70_dom"/>
</dbReference>
<sequence>MLNEKYLWSKYRNNPNQENRNLLALNYLPLVKRVAAKIYTSIQGKVEFEELLNYGIFGLLTSIERFEEFRNLKFETFATHRIRGAILDGLRQIDPLKRGTRSKVKKIDKAISDLKSSLGREPNDKDIADYLNITQEELLDWYAEIDAPSIFQSDASNSEKSYIDLSMAIESLDEREKQIIDLYYYEDLSLDEIAKILNISISRVSQIHGKALIKLKSHLEGDK</sequence>
<keyword evidence="3" id="KW-0238">DNA-binding</keyword>
<dbReference type="InterPro" id="IPR013325">
    <property type="entry name" value="RNA_pol_sigma_r2"/>
</dbReference>
<keyword evidence="4" id="KW-0804">Transcription</keyword>
<dbReference type="GO" id="GO:0006352">
    <property type="term" value="P:DNA-templated transcription initiation"/>
    <property type="evidence" value="ECO:0007669"/>
    <property type="project" value="InterPro"/>
</dbReference>
<dbReference type="EMBL" id="DRUY01000205">
    <property type="protein sequence ID" value="HHI66112.1"/>
    <property type="molecule type" value="Genomic_DNA"/>
</dbReference>
<evidence type="ECO:0000256" key="1">
    <source>
        <dbReference type="ARBA" id="ARBA00023015"/>
    </source>
</evidence>
<dbReference type="Pfam" id="PF04545">
    <property type="entry name" value="Sigma70_r4"/>
    <property type="match status" value="1"/>
</dbReference>
<dbReference type="Gene3D" id="1.10.1740.10">
    <property type="match status" value="1"/>
</dbReference>
<dbReference type="Pfam" id="PF04539">
    <property type="entry name" value="Sigma70_r3"/>
    <property type="match status" value="1"/>
</dbReference>
<dbReference type="PRINTS" id="PR00046">
    <property type="entry name" value="SIGMA70FCT"/>
</dbReference>
<keyword evidence="1" id="KW-0805">Transcription regulation</keyword>
<dbReference type="AlphaFoldDB" id="A0A7C5PRH0"/>
<evidence type="ECO:0000259" key="5">
    <source>
        <dbReference type="PROSITE" id="PS00716"/>
    </source>
</evidence>
<keyword evidence="2" id="KW-0731">Sigma factor</keyword>
<dbReference type="CDD" id="cd06171">
    <property type="entry name" value="Sigma70_r4"/>
    <property type="match status" value="1"/>
</dbReference>
<evidence type="ECO:0000256" key="4">
    <source>
        <dbReference type="ARBA" id="ARBA00023163"/>
    </source>
</evidence>
<evidence type="ECO:0000313" key="6">
    <source>
        <dbReference type="EMBL" id="HHI66112.1"/>
    </source>
</evidence>
<dbReference type="InterPro" id="IPR007630">
    <property type="entry name" value="RNA_pol_sigma70_r4"/>
</dbReference>
<dbReference type="SUPFAM" id="SSF88946">
    <property type="entry name" value="Sigma2 domain of RNA polymerase sigma factors"/>
    <property type="match status" value="1"/>
</dbReference>
<dbReference type="SUPFAM" id="SSF88659">
    <property type="entry name" value="Sigma3 and sigma4 domains of RNA polymerase sigma factors"/>
    <property type="match status" value="2"/>
</dbReference>
<dbReference type="NCBIfam" id="TIGR02937">
    <property type="entry name" value="sigma70-ECF"/>
    <property type="match status" value="1"/>
</dbReference>
<gene>
    <name evidence="6" type="ORF">ENL70_06160</name>
</gene>
<feature type="domain" description="RNA polymerase sigma-70" evidence="5">
    <location>
        <begin position="189"/>
        <end position="215"/>
    </location>
</feature>
<name>A0A7C5PRH0_9BACT</name>
<dbReference type="InterPro" id="IPR007624">
    <property type="entry name" value="RNA_pol_sigma70_r3"/>
</dbReference>
<dbReference type="GO" id="GO:0003677">
    <property type="term" value="F:DNA binding"/>
    <property type="evidence" value="ECO:0007669"/>
    <property type="project" value="UniProtKB-KW"/>
</dbReference>
<dbReference type="GO" id="GO:0016987">
    <property type="term" value="F:sigma factor activity"/>
    <property type="evidence" value="ECO:0007669"/>
    <property type="project" value="UniProtKB-KW"/>
</dbReference>
<dbReference type="PROSITE" id="PS00716">
    <property type="entry name" value="SIGMA70_2"/>
    <property type="match status" value="1"/>
</dbReference>
<dbReference type="PANTHER" id="PTHR30385">
    <property type="entry name" value="SIGMA FACTOR F FLAGELLAR"/>
    <property type="match status" value="1"/>
</dbReference>
<protein>
    <submittedName>
        <fullName evidence="6">Sigma-70 family RNA polymerase sigma factor</fullName>
    </submittedName>
</protein>
<reference evidence="6" key="1">
    <citation type="journal article" date="2020" name="mSystems">
        <title>Genome- and Community-Level Interaction Insights into Carbon Utilization and Element Cycling Functions of Hydrothermarchaeota in Hydrothermal Sediment.</title>
        <authorList>
            <person name="Zhou Z."/>
            <person name="Liu Y."/>
            <person name="Xu W."/>
            <person name="Pan J."/>
            <person name="Luo Z.H."/>
            <person name="Li M."/>
        </authorList>
    </citation>
    <scope>NUCLEOTIDE SEQUENCE [LARGE SCALE GENOMIC DNA]</scope>
    <source>
        <strain evidence="6">SpSt-1019</strain>
    </source>
</reference>
<dbReference type="Pfam" id="PF04542">
    <property type="entry name" value="Sigma70_r2"/>
    <property type="match status" value="1"/>
</dbReference>
<dbReference type="InterPro" id="IPR000943">
    <property type="entry name" value="RNA_pol_sigma70"/>
</dbReference>
<accession>A0A7C5PRH0</accession>
<proteinExistence type="predicted"/>
<evidence type="ECO:0000256" key="3">
    <source>
        <dbReference type="ARBA" id="ARBA00023125"/>
    </source>
</evidence>
<evidence type="ECO:0000256" key="2">
    <source>
        <dbReference type="ARBA" id="ARBA00023082"/>
    </source>
</evidence>
<dbReference type="PANTHER" id="PTHR30385:SF7">
    <property type="entry name" value="RNA POLYMERASE SIGMA FACTOR FLIA"/>
    <property type="match status" value="1"/>
</dbReference>
<organism evidence="6">
    <name type="scientific">Thermodesulfobium narugense</name>
    <dbReference type="NCBI Taxonomy" id="184064"/>
    <lineage>
        <taxon>Bacteria</taxon>
        <taxon>Pseudomonadati</taxon>
        <taxon>Thermodesulfobiota</taxon>
        <taxon>Thermodesulfobiia</taxon>
        <taxon>Thermodesulfobiales</taxon>
        <taxon>Thermodesulfobiaceae</taxon>
        <taxon>Thermodesulfobium</taxon>
    </lineage>
</organism>
<comment type="caution">
    <text evidence="6">The sequence shown here is derived from an EMBL/GenBank/DDBJ whole genome shotgun (WGS) entry which is preliminary data.</text>
</comment>
<dbReference type="InterPro" id="IPR007627">
    <property type="entry name" value="RNA_pol_sigma70_r2"/>
</dbReference>
<dbReference type="InterPro" id="IPR013324">
    <property type="entry name" value="RNA_pol_sigma_r3/r4-like"/>
</dbReference>